<keyword evidence="5" id="KW-1185">Reference proteome</keyword>
<dbReference type="AlphaFoldDB" id="A0A3D9UJ21"/>
<comment type="similarity">
    <text evidence="1">Belongs to the CAPAB/TerDEXZ family.</text>
</comment>
<dbReference type="InterPro" id="IPR051324">
    <property type="entry name" value="Stress/Tellurium_Resist"/>
</dbReference>
<accession>A0A3D9UJ21</accession>
<proteinExistence type="inferred from homology"/>
<dbReference type="PANTHER" id="PTHR32097">
    <property type="entry name" value="CAMP-BINDING PROTEIN 1-RELATED"/>
    <property type="match status" value="1"/>
</dbReference>
<name>A0A3D9UJ21_9MICO</name>
<dbReference type="PANTHER" id="PTHR32097:SF4">
    <property type="entry name" value="GENERAL STRESS PROTEIN 16U"/>
    <property type="match status" value="1"/>
</dbReference>
<protein>
    <submittedName>
        <fullName evidence="4">Stress response protein SCP2</fullName>
    </submittedName>
</protein>
<dbReference type="Pfam" id="PF02342">
    <property type="entry name" value="TerD"/>
    <property type="match status" value="1"/>
</dbReference>
<dbReference type="Proteomes" id="UP000256253">
    <property type="component" value="Unassembled WGS sequence"/>
</dbReference>
<feature type="domain" description="TerD" evidence="3">
    <location>
        <begin position="212"/>
        <end position="367"/>
    </location>
</feature>
<evidence type="ECO:0000313" key="5">
    <source>
        <dbReference type="Proteomes" id="UP000256253"/>
    </source>
</evidence>
<evidence type="ECO:0000256" key="1">
    <source>
        <dbReference type="ARBA" id="ARBA00008775"/>
    </source>
</evidence>
<dbReference type="Gene3D" id="2.60.60.30">
    <property type="entry name" value="sav2460 like domains"/>
    <property type="match status" value="1"/>
</dbReference>
<reference evidence="4 5" key="1">
    <citation type="submission" date="2018-08" db="EMBL/GenBank/DDBJ databases">
        <title>Sequencing the genomes of 1000 actinobacteria strains.</title>
        <authorList>
            <person name="Klenk H.-P."/>
        </authorList>
    </citation>
    <scope>NUCLEOTIDE SEQUENCE [LARGE SCALE GENOMIC DNA]</scope>
    <source>
        <strain evidence="4 5">DSM 22967</strain>
    </source>
</reference>
<feature type="compositionally biased region" description="Pro residues" evidence="2">
    <location>
        <begin position="133"/>
        <end position="142"/>
    </location>
</feature>
<dbReference type="RefSeq" id="WP_115921427.1">
    <property type="nucleotide sequence ID" value="NZ_QTUA01000001.1"/>
</dbReference>
<evidence type="ECO:0000313" key="4">
    <source>
        <dbReference type="EMBL" id="REF29297.1"/>
    </source>
</evidence>
<dbReference type="InterPro" id="IPR003325">
    <property type="entry name" value="TerD"/>
</dbReference>
<evidence type="ECO:0000259" key="3">
    <source>
        <dbReference type="Pfam" id="PF02342"/>
    </source>
</evidence>
<sequence>MKTDSVELHTRLDLTRCAQLINDSFRRMKADSVAPVQASGNPLDSIGMVQPDVAVVGSRAGKLNLWAIQVYIYALTDGCLIDLVAVGDGGFTRAMGGARNTFSLSKGRQQVQAMVSELRAADPSLTLAGSDPQPTPSGPSSPPATALPEPEPNTDRALPVVAATPTSGVADLPTPHQQPTTGLSSGQIRDLSAAETVVAQGANRPLPTSADNRIVLRTTWLTPPDSGIDVSALAVDSQQRAVSESHFVFYGNPRSPEGALAVKVAGAGDASVEVSLDRVPLSVAKILIIASIDPVRRPITFSDVGHLITTVHCTDDGRPLLGFDAAEAATQETAMLLCEVYRRDSEWKFRAIGQGFFDGLAGVIRTFGLQTA</sequence>
<evidence type="ECO:0000256" key="2">
    <source>
        <dbReference type="SAM" id="MobiDB-lite"/>
    </source>
</evidence>
<feature type="compositionally biased region" description="Polar residues" evidence="2">
    <location>
        <begin position="175"/>
        <end position="187"/>
    </location>
</feature>
<gene>
    <name evidence="4" type="ORF">DFJ65_0231</name>
</gene>
<dbReference type="EMBL" id="QTUA01000001">
    <property type="protein sequence ID" value="REF29297.1"/>
    <property type="molecule type" value="Genomic_DNA"/>
</dbReference>
<dbReference type="CDD" id="cd06974">
    <property type="entry name" value="TerD_like"/>
    <property type="match status" value="1"/>
</dbReference>
<dbReference type="OrthoDB" id="56224at2"/>
<feature type="region of interest" description="Disordered" evidence="2">
    <location>
        <begin position="124"/>
        <end position="187"/>
    </location>
</feature>
<comment type="caution">
    <text evidence="4">The sequence shown here is derived from an EMBL/GenBank/DDBJ whole genome shotgun (WGS) entry which is preliminary data.</text>
</comment>
<organism evidence="4 5">
    <name type="scientific">Calidifontibacter indicus</name>
    <dbReference type="NCBI Taxonomy" id="419650"/>
    <lineage>
        <taxon>Bacteria</taxon>
        <taxon>Bacillati</taxon>
        <taxon>Actinomycetota</taxon>
        <taxon>Actinomycetes</taxon>
        <taxon>Micrococcales</taxon>
        <taxon>Dermacoccaceae</taxon>
        <taxon>Calidifontibacter</taxon>
    </lineage>
</organism>